<dbReference type="AlphaFoldDB" id="A0A538S6U3"/>
<dbReference type="InterPro" id="IPR029460">
    <property type="entry name" value="DNAPol_HHH"/>
</dbReference>
<dbReference type="InterPro" id="IPR004805">
    <property type="entry name" value="DnaE2/DnaE/PolC"/>
</dbReference>
<dbReference type="GO" id="GO:0006260">
    <property type="term" value="P:DNA replication"/>
    <property type="evidence" value="ECO:0007669"/>
    <property type="project" value="InterPro"/>
</dbReference>
<proteinExistence type="predicted"/>
<accession>A0A538S6U3</accession>
<dbReference type="NCBIfam" id="TIGR01443">
    <property type="entry name" value="intein_Cterm"/>
    <property type="match status" value="1"/>
</dbReference>
<dbReference type="Proteomes" id="UP000320184">
    <property type="component" value="Unassembled WGS sequence"/>
</dbReference>
<dbReference type="PANTHER" id="PTHR32294">
    <property type="entry name" value="DNA POLYMERASE III SUBUNIT ALPHA"/>
    <property type="match status" value="1"/>
</dbReference>
<dbReference type="SUPFAM" id="SSF51294">
    <property type="entry name" value="Hedgehog/intein (Hint) domain"/>
    <property type="match status" value="1"/>
</dbReference>
<dbReference type="Gene3D" id="1.10.150.870">
    <property type="match status" value="1"/>
</dbReference>
<feature type="non-terminal residue" evidence="2">
    <location>
        <position position="1"/>
    </location>
</feature>
<dbReference type="CDD" id="cd00081">
    <property type="entry name" value="Hint"/>
    <property type="match status" value="1"/>
</dbReference>
<feature type="domain" description="Hint" evidence="1">
    <location>
        <begin position="134"/>
        <end position="179"/>
    </location>
</feature>
<dbReference type="InterPro" id="IPR036844">
    <property type="entry name" value="Hint_dom_sf"/>
</dbReference>
<dbReference type="InterPro" id="IPR030934">
    <property type="entry name" value="Intein_C"/>
</dbReference>
<dbReference type="EMBL" id="VBOT01000204">
    <property type="protein sequence ID" value="TMQ47071.1"/>
    <property type="molecule type" value="Genomic_DNA"/>
</dbReference>
<organism evidence="2 3">
    <name type="scientific">Eiseniibacteriota bacterium</name>
    <dbReference type="NCBI Taxonomy" id="2212470"/>
    <lineage>
        <taxon>Bacteria</taxon>
        <taxon>Candidatus Eiseniibacteriota</taxon>
    </lineage>
</organism>
<dbReference type="Pfam" id="PF01336">
    <property type="entry name" value="tRNA_anti-codon"/>
    <property type="match status" value="1"/>
</dbReference>
<dbReference type="CDD" id="cd04485">
    <property type="entry name" value="DnaE_OBF"/>
    <property type="match status" value="1"/>
</dbReference>
<dbReference type="PANTHER" id="PTHR32294:SF0">
    <property type="entry name" value="DNA POLYMERASE III SUBUNIT ALPHA"/>
    <property type="match status" value="1"/>
</dbReference>
<dbReference type="SMART" id="SM00305">
    <property type="entry name" value="HintC"/>
    <property type="match status" value="1"/>
</dbReference>
<comment type="caution">
    <text evidence="2">The sequence shown here is derived from an EMBL/GenBank/DDBJ whole genome shotgun (WGS) entry which is preliminary data.</text>
</comment>
<dbReference type="Pfam" id="PF14579">
    <property type="entry name" value="HHH_6"/>
    <property type="match status" value="1"/>
</dbReference>
<dbReference type="PROSITE" id="PS50818">
    <property type="entry name" value="INTEIN_C_TER"/>
    <property type="match status" value="1"/>
</dbReference>
<evidence type="ECO:0000313" key="2">
    <source>
        <dbReference type="EMBL" id="TMQ47071.1"/>
    </source>
</evidence>
<evidence type="ECO:0000259" key="1">
    <source>
        <dbReference type="SMART" id="SM00305"/>
    </source>
</evidence>
<dbReference type="GO" id="GO:0003676">
    <property type="term" value="F:nucleic acid binding"/>
    <property type="evidence" value="ECO:0007669"/>
    <property type="project" value="InterPro"/>
</dbReference>
<dbReference type="InterPro" id="IPR004365">
    <property type="entry name" value="NA-bd_OB_tRNA"/>
</dbReference>
<sequence length="574" mass="63455">VLSGIHRKQFKYRGGLRPGYTVHLVGDGSTQAFLSRIAPHAVSRERDVGRLAVEVAARSKDRSSKDTIPPEVRRWVAAERRRAGLTWKELEARSGVCMKEFTGKGSSVKRGFRRSTIRKLGRYFGSLRLTRLATSDIFWDRVVSIEPRGVEDTYDLTVDQDHNFVANGLIVHNSHSAAYALLAYQCAWLKARHPAEFMAATLTSEMSDSARIVTLIEECRRMGLEVLPPDVDRSEWKFTLEEGRIRFGLGAVRNVGAGAVEAIVTARAEGPFADLFDLARRVDAGAVNRRVLESLVAAGACDSLGTERGAMFAAAGRMLEQAAALHRERESGQSSLFAEEGDGGAVSTLVAPPLPRVDPWSLRDKSAREKEVLGFYFSQHPLEPMREELAKLASHSIGEALGLEDGSDVRLAGLVGEVKAIMTRSGKRMAIVPLEDLSGRIECTVFPDAYEAGRAALTAEELVVASGRIEARDDRVKLLVSEIRPWDEARRTFRPSLHLEVRAEELSVPWLEAVDGVLSSHPGDSEVYLHIVMPDRSRQASRSRRYRVAEGEAVVAAVRERFPAVRVRWARGAW</sequence>
<dbReference type="InterPro" id="IPR003586">
    <property type="entry name" value="Hint_dom_C"/>
</dbReference>
<protein>
    <submittedName>
        <fullName evidence="2">DNA polymerase III alpha subunit</fullName>
    </submittedName>
</protein>
<gene>
    <name evidence="2" type="ORF">E6K73_14205</name>
</gene>
<reference evidence="2 3" key="1">
    <citation type="journal article" date="2019" name="Nat. Microbiol.">
        <title>Mediterranean grassland soil C-N compound turnover is dependent on rainfall and depth, and is mediated by genomically divergent microorganisms.</title>
        <authorList>
            <person name="Diamond S."/>
            <person name="Andeer P.F."/>
            <person name="Li Z."/>
            <person name="Crits-Christoph A."/>
            <person name="Burstein D."/>
            <person name="Anantharaman K."/>
            <person name="Lane K.R."/>
            <person name="Thomas B.C."/>
            <person name="Pan C."/>
            <person name="Northen T.R."/>
            <person name="Banfield J.F."/>
        </authorList>
    </citation>
    <scope>NUCLEOTIDE SEQUENCE [LARGE SCALE GENOMIC DNA]</scope>
    <source>
        <strain evidence="2">WS_3</strain>
    </source>
</reference>
<dbReference type="GO" id="GO:0008408">
    <property type="term" value="F:3'-5' exonuclease activity"/>
    <property type="evidence" value="ECO:0007669"/>
    <property type="project" value="InterPro"/>
</dbReference>
<evidence type="ECO:0000313" key="3">
    <source>
        <dbReference type="Proteomes" id="UP000320184"/>
    </source>
</evidence>
<name>A0A538S6U3_UNCEI</name>
<dbReference type="Pfam" id="PF14890">
    <property type="entry name" value="Intein_splicing"/>
    <property type="match status" value="1"/>
</dbReference>